<evidence type="ECO:0000313" key="3">
    <source>
        <dbReference type="Proteomes" id="UP000028582"/>
    </source>
</evidence>
<feature type="region of interest" description="Disordered" evidence="1">
    <location>
        <begin position="64"/>
        <end position="83"/>
    </location>
</feature>
<gene>
    <name evidence="2" type="ORF">F444_11557</name>
</gene>
<evidence type="ECO:0000256" key="1">
    <source>
        <dbReference type="SAM" id="MobiDB-lite"/>
    </source>
</evidence>
<dbReference type="AlphaFoldDB" id="A0A081A071"/>
<dbReference type="EMBL" id="ANJA01002077">
    <property type="protein sequence ID" value="ETO72282.1"/>
    <property type="molecule type" value="Genomic_DNA"/>
</dbReference>
<accession>A0A081A071</accession>
<evidence type="ECO:0000313" key="2">
    <source>
        <dbReference type="EMBL" id="ETO72282.1"/>
    </source>
</evidence>
<reference evidence="2 3" key="1">
    <citation type="submission" date="2013-11" db="EMBL/GenBank/DDBJ databases">
        <title>The Genome Sequence of Phytophthora parasitica P1976.</title>
        <authorList>
            <consortium name="The Broad Institute Genomics Platform"/>
            <person name="Russ C."/>
            <person name="Tyler B."/>
            <person name="Panabieres F."/>
            <person name="Shan W."/>
            <person name="Tripathy S."/>
            <person name="Grunwald N."/>
            <person name="Machado M."/>
            <person name="Johnson C.S."/>
            <person name="Walker B."/>
            <person name="Young S."/>
            <person name="Zeng Q."/>
            <person name="Gargeya S."/>
            <person name="Fitzgerald M."/>
            <person name="Haas B."/>
            <person name="Abouelleil A."/>
            <person name="Allen A.W."/>
            <person name="Alvarado L."/>
            <person name="Arachchi H.M."/>
            <person name="Berlin A.M."/>
            <person name="Chapman S.B."/>
            <person name="Gainer-Dewar J."/>
            <person name="Goldberg J."/>
            <person name="Griggs A."/>
            <person name="Gujja S."/>
            <person name="Hansen M."/>
            <person name="Howarth C."/>
            <person name="Imamovic A."/>
            <person name="Ireland A."/>
            <person name="Larimer J."/>
            <person name="McCowan C."/>
            <person name="Murphy C."/>
            <person name="Pearson M."/>
            <person name="Poon T.W."/>
            <person name="Priest M."/>
            <person name="Roberts A."/>
            <person name="Saif S."/>
            <person name="Shea T."/>
            <person name="Sisk P."/>
            <person name="Sykes S."/>
            <person name="Wortman J."/>
            <person name="Nusbaum C."/>
            <person name="Birren B."/>
        </authorList>
    </citation>
    <scope>NUCLEOTIDE SEQUENCE [LARGE SCALE GENOMIC DNA]</scope>
    <source>
        <strain evidence="2 3">P1976</strain>
    </source>
</reference>
<name>A0A081A071_PHYNI</name>
<proteinExistence type="predicted"/>
<organism evidence="2 3">
    <name type="scientific">Phytophthora nicotianae P1976</name>
    <dbReference type="NCBI Taxonomy" id="1317066"/>
    <lineage>
        <taxon>Eukaryota</taxon>
        <taxon>Sar</taxon>
        <taxon>Stramenopiles</taxon>
        <taxon>Oomycota</taxon>
        <taxon>Peronosporomycetes</taxon>
        <taxon>Peronosporales</taxon>
        <taxon>Peronosporaceae</taxon>
        <taxon>Phytophthora</taxon>
    </lineage>
</organism>
<dbReference type="Proteomes" id="UP000028582">
    <property type="component" value="Unassembled WGS sequence"/>
</dbReference>
<comment type="caution">
    <text evidence="2">The sequence shown here is derived from an EMBL/GenBank/DDBJ whole genome shotgun (WGS) entry which is preliminary data.</text>
</comment>
<sequence length="83" mass="9117">MRKGAEDFAMNRCQRLAVGPSSKLVQTDNGWKLAAARAHSIRDTLPMKISGRRAVVEARKIGAKSANQGPVRPSSEIRMKWLG</sequence>
<protein>
    <submittedName>
        <fullName evidence="2">Uncharacterized protein</fullName>
    </submittedName>
</protein>